<dbReference type="GO" id="GO:0006511">
    <property type="term" value="P:ubiquitin-dependent protein catabolic process"/>
    <property type="evidence" value="ECO:0007669"/>
    <property type="project" value="TreeGrafter"/>
</dbReference>
<dbReference type="CDD" id="cd16454">
    <property type="entry name" value="RING-H2_PA-TM-RING"/>
    <property type="match status" value="1"/>
</dbReference>
<dbReference type="AlphaFoldDB" id="B7GA31"/>
<evidence type="ECO:0000256" key="5">
    <source>
        <dbReference type="SAM" id="Phobius"/>
    </source>
</evidence>
<dbReference type="STRING" id="556484.B7GA31"/>
<keyword evidence="3" id="KW-0862">Zinc</keyword>
<dbReference type="EMBL" id="CM000623">
    <property type="protein sequence ID" value="EEC44546.1"/>
    <property type="molecule type" value="Genomic_DNA"/>
</dbReference>
<dbReference type="InterPro" id="IPR001841">
    <property type="entry name" value="Znf_RING"/>
</dbReference>
<evidence type="ECO:0000256" key="4">
    <source>
        <dbReference type="PROSITE-ProRule" id="PRU00175"/>
    </source>
</evidence>
<dbReference type="InParanoid" id="B7GA31"/>
<evidence type="ECO:0000259" key="6">
    <source>
        <dbReference type="PROSITE" id="PS50089"/>
    </source>
</evidence>
<dbReference type="SUPFAM" id="SSF57850">
    <property type="entry name" value="RING/U-box"/>
    <property type="match status" value="1"/>
</dbReference>
<keyword evidence="8" id="KW-1185">Reference proteome</keyword>
<evidence type="ECO:0000313" key="8">
    <source>
        <dbReference type="Proteomes" id="UP000000759"/>
    </source>
</evidence>
<dbReference type="KEGG" id="pti:PHATRDRAFT_49280"/>
<dbReference type="Gene3D" id="3.30.40.10">
    <property type="entry name" value="Zinc/RING finger domain, C3HC4 (zinc finger)"/>
    <property type="match status" value="1"/>
</dbReference>
<evidence type="ECO:0000256" key="3">
    <source>
        <dbReference type="ARBA" id="ARBA00022833"/>
    </source>
</evidence>
<reference evidence="8" key="2">
    <citation type="submission" date="2008-08" db="EMBL/GenBank/DDBJ databases">
        <authorList>
            <consortium name="Diatom Consortium"/>
            <person name="Grigoriev I."/>
            <person name="Grimwood J."/>
            <person name="Kuo A."/>
            <person name="Otillar R.P."/>
            <person name="Salamov A."/>
            <person name="Detter J.C."/>
            <person name="Lindquist E."/>
            <person name="Shapiro H."/>
            <person name="Lucas S."/>
            <person name="Glavina del Rio T."/>
            <person name="Pitluck S."/>
            <person name="Rokhsar D."/>
            <person name="Bowler C."/>
        </authorList>
    </citation>
    <scope>GENOME REANNOTATION</scope>
    <source>
        <strain evidence="8">CCAP 1055/1</strain>
    </source>
</reference>
<dbReference type="Pfam" id="PF13639">
    <property type="entry name" value="zf-RING_2"/>
    <property type="match status" value="1"/>
</dbReference>
<dbReference type="Proteomes" id="UP000000759">
    <property type="component" value="Chromosome 21"/>
</dbReference>
<accession>B7GA31</accession>
<keyword evidence="2 4" id="KW-0863">Zinc-finger</keyword>
<dbReference type="HOGENOM" id="CLU_867306_0_0_1"/>
<keyword evidence="1" id="KW-0479">Metal-binding</keyword>
<gene>
    <name evidence="7" type="ORF">PHATRDRAFT_49280</name>
</gene>
<dbReference type="PROSITE" id="PS50089">
    <property type="entry name" value="ZF_RING_2"/>
    <property type="match status" value="1"/>
</dbReference>
<dbReference type="InterPro" id="IPR013083">
    <property type="entry name" value="Znf_RING/FYVE/PHD"/>
</dbReference>
<proteinExistence type="predicted"/>
<dbReference type="PANTHER" id="PTHR45931">
    <property type="entry name" value="SI:CH211-59O9.10"/>
    <property type="match status" value="1"/>
</dbReference>
<keyword evidence="5" id="KW-0472">Membrane</keyword>
<dbReference type="eggNOG" id="KOG0800">
    <property type="taxonomic scope" value="Eukaryota"/>
</dbReference>
<dbReference type="PANTHER" id="PTHR45931:SF3">
    <property type="entry name" value="RING ZINC FINGER-CONTAINING PROTEIN"/>
    <property type="match status" value="1"/>
</dbReference>
<dbReference type="GO" id="GO:0005634">
    <property type="term" value="C:nucleus"/>
    <property type="evidence" value="ECO:0007669"/>
    <property type="project" value="TreeGrafter"/>
</dbReference>
<protein>
    <recommendedName>
        <fullName evidence="6">RING-type domain-containing protein</fullName>
    </recommendedName>
</protein>
<dbReference type="GO" id="GO:0008270">
    <property type="term" value="F:zinc ion binding"/>
    <property type="evidence" value="ECO:0007669"/>
    <property type="project" value="UniProtKB-KW"/>
</dbReference>
<dbReference type="PaxDb" id="2850-Phatr49280"/>
<evidence type="ECO:0000313" key="7">
    <source>
        <dbReference type="EMBL" id="EEC44546.1"/>
    </source>
</evidence>
<name>B7GA31_PHATC</name>
<dbReference type="InterPro" id="IPR051834">
    <property type="entry name" value="RING_finger_E3_ligase"/>
</dbReference>
<dbReference type="OrthoDB" id="5357315at2759"/>
<feature type="transmembrane region" description="Helical" evidence="5">
    <location>
        <begin position="21"/>
        <end position="42"/>
    </location>
</feature>
<organism evidence="7 8">
    <name type="scientific">Phaeodactylum tricornutum (strain CCAP 1055/1)</name>
    <dbReference type="NCBI Taxonomy" id="556484"/>
    <lineage>
        <taxon>Eukaryota</taxon>
        <taxon>Sar</taxon>
        <taxon>Stramenopiles</taxon>
        <taxon>Ochrophyta</taxon>
        <taxon>Bacillariophyta</taxon>
        <taxon>Bacillariophyceae</taxon>
        <taxon>Bacillariophycidae</taxon>
        <taxon>Naviculales</taxon>
        <taxon>Phaeodactylaceae</taxon>
        <taxon>Phaeodactylum</taxon>
    </lineage>
</organism>
<feature type="domain" description="RING-type" evidence="6">
    <location>
        <begin position="271"/>
        <end position="312"/>
    </location>
</feature>
<keyword evidence="5" id="KW-1133">Transmembrane helix</keyword>
<feature type="transmembrane region" description="Helical" evidence="5">
    <location>
        <begin position="128"/>
        <end position="150"/>
    </location>
</feature>
<dbReference type="RefSeq" id="XP_002183877.1">
    <property type="nucleotide sequence ID" value="XM_002183841.1"/>
</dbReference>
<evidence type="ECO:0000256" key="1">
    <source>
        <dbReference type="ARBA" id="ARBA00022723"/>
    </source>
</evidence>
<dbReference type="SMART" id="SM00184">
    <property type="entry name" value="RING"/>
    <property type="match status" value="1"/>
</dbReference>
<dbReference type="GO" id="GO:0061630">
    <property type="term" value="F:ubiquitin protein ligase activity"/>
    <property type="evidence" value="ECO:0007669"/>
    <property type="project" value="TreeGrafter"/>
</dbReference>
<keyword evidence="5" id="KW-0812">Transmembrane</keyword>
<evidence type="ECO:0000256" key="2">
    <source>
        <dbReference type="ARBA" id="ARBA00022771"/>
    </source>
</evidence>
<reference evidence="7 8" key="1">
    <citation type="journal article" date="2008" name="Nature">
        <title>The Phaeodactylum genome reveals the evolutionary history of diatom genomes.</title>
        <authorList>
            <person name="Bowler C."/>
            <person name="Allen A.E."/>
            <person name="Badger J.H."/>
            <person name="Grimwood J."/>
            <person name="Jabbari K."/>
            <person name="Kuo A."/>
            <person name="Maheswari U."/>
            <person name="Martens C."/>
            <person name="Maumus F."/>
            <person name="Otillar R.P."/>
            <person name="Rayko E."/>
            <person name="Salamov A."/>
            <person name="Vandepoele K."/>
            <person name="Beszteri B."/>
            <person name="Gruber A."/>
            <person name="Heijde M."/>
            <person name="Katinka M."/>
            <person name="Mock T."/>
            <person name="Valentin K."/>
            <person name="Verret F."/>
            <person name="Berges J.A."/>
            <person name="Brownlee C."/>
            <person name="Cadoret J.P."/>
            <person name="Chiovitti A."/>
            <person name="Choi C.J."/>
            <person name="Coesel S."/>
            <person name="De Martino A."/>
            <person name="Detter J.C."/>
            <person name="Durkin C."/>
            <person name="Falciatore A."/>
            <person name="Fournet J."/>
            <person name="Haruta M."/>
            <person name="Huysman M.J."/>
            <person name="Jenkins B.D."/>
            <person name="Jiroutova K."/>
            <person name="Jorgensen R.E."/>
            <person name="Joubert Y."/>
            <person name="Kaplan A."/>
            <person name="Kroger N."/>
            <person name="Kroth P.G."/>
            <person name="La Roche J."/>
            <person name="Lindquist E."/>
            <person name="Lommer M."/>
            <person name="Martin-Jezequel V."/>
            <person name="Lopez P.J."/>
            <person name="Lucas S."/>
            <person name="Mangogna M."/>
            <person name="McGinnis K."/>
            <person name="Medlin L.K."/>
            <person name="Montsant A."/>
            <person name="Oudot-Le Secq M.P."/>
            <person name="Napoli C."/>
            <person name="Obornik M."/>
            <person name="Parker M.S."/>
            <person name="Petit J.L."/>
            <person name="Porcel B.M."/>
            <person name="Poulsen N."/>
            <person name="Robison M."/>
            <person name="Rychlewski L."/>
            <person name="Rynearson T.A."/>
            <person name="Schmutz J."/>
            <person name="Shapiro H."/>
            <person name="Siaut M."/>
            <person name="Stanley M."/>
            <person name="Sussman M.R."/>
            <person name="Taylor A.R."/>
            <person name="Vardi A."/>
            <person name="von Dassow P."/>
            <person name="Vyverman W."/>
            <person name="Willis A."/>
            <person name="Wyrwicz L.S."/>
            <person name="Rokhsar D.S."/>
            <person name="Weissenbach J."/>
            <person name="Armbrust E.V."/>
            <person name="Green B.R."/>
            <person name="Van de Peer Y."/>
            <person name="Grigoriev I.V."/>
        </authorList>
    </citation>
    <scope>NUCLEOTIDE SEQUENCE [LARGE SCALE GENOMIC DNA]</scope>
    <source>
        <strain evidence="7 8">CCAP 1055/1</strain>
    </source>
</reference>
<dbReference type="GeneID" id="7195569"/>
<sequence length="317" mass="37339">MNAATQTRWQSFRRDYRQRPLKKSVHAIAFVIFISLYGYSFFHYQPDRSYHHVKLWNEVMDRKNQEFATFRKEEKLRKAEKRKQDDIAKVSLRGGYLDQEVGSIATDGLIELQDVGEADIASRENGSFIVYFFQGIWSFLMLVTALRLYIRFCIIPRLQNAAAARQQQQQEFREERFRVWSQNLNRQRRMNGHPMINLSSLRLVMRGRELTGDDYAALLRFNEESGPALESLLNHVGLSQQEIDRLPLRRLSDPMDEVLRRPMSEEDLPLCTICLEPYRLEDEVRSIPCFHYFHKSCIDPWLRQKASCPICKHSASA</sequence>